<dbReference type="PANTHER" id="PTHR46401">
    <property type="entry name" value="GLYCOSYLTRANSFERASE WBBK-RELATED"/>
    <property type="match status" value="1"/>
</dbReference>
<dbReference type="AlphaFoldDB" id="A0A1F7I7M7"/>
<dbReference type="GO" id="GO:0016757">
    <property type="term" value="F:glycosyltransferase activity"/>
    <property type="evidence" value="ECO:0007669"/>
    <property type="project" value="InterPro"/>
</dbReference>
<evidence type="ECO:0000256" key="2">
    <source>
        <dbReference type="SAM" id="Phobius"/>
    </source>
</evidence>
<dbReference type="InterPro" id="IPR001296">
    <property type="entry name" value="Glyco_trans_1"/>
</dbReference>
<protein>
    <recommendedName>
        <fullName evidence="3">Glycosyl transferase family 1 domain-containing protein</fullName>
    </recommendedName>
</protein>
<evidence type="ECO:0000313" key="5">
    <source>
        <dbReference type="Proteomes" id="UP000179270"/>
    </source>
</evidence>
<keyword evidence="2" id="KW-1133">Transmembrane helix</keyword>
<dbReference type="Gene3D" id="3.40.50.2000">
    <property type="entry name" value="Glycogen Phosphorylase B"/>
    <property type="match status" value="1"/>
</dbReference>
<evidence type="ECO:0000256" key="1">
    <source>
        <dbReference type="ARBA" id="ARBA00022679"/>
    </source>
</evidence>
<feature type="transmembrane region" description="Helical" evidence="2">
    <location>
        <begin position="109"/>
        <end position="128"/>
    </location>
</feature>
<evidence type="ECO:0000313" key="4">
    <source>
        <dbReference type="EMBL" id="OGK39282.1"/>
    </source>
</evidence>
<accession>A0A1F7I7M7</accession>
<keyword evidence="1" id="KW-0808">Transferase</keyword>
<keyword evidence="2" id="KW-0812">Transmembrane</keyword>
<dbReference type="EMBL" id="MGAF01000053">
    <property type="protein sequence ID" value="OGK39282.1"/>
    <property type="molecule type" value="Genomic_DNA"/>
</dbReference>
<sequence length="444" mass="51471">MKKIKELFHKYNQPDTLMVFSSYALKDGDISKQNALAWYTKELLSSLPKSQKIIVLAENVKGNSNKIIQKDNILIIPCWQKRNFCSILKNLYYYSVFNRAKNVLIQFEFNYFGHIFGPLIMLFTLAYLKILNKKVLFQLHEIVTNLYIIRKQINLTNKAALHFFNFSLNVFYKLINFFVDKILVTESSLAAKFKKITGSNKVMILPIMVKSQLQKVEKNEFNHLKNIYKLKNKFVILFFGYLSWYKGIDWLVDIFPHLKKKVPNLTLVVAGDASPTLVGDKHYDHWYANLKSKMKKEKDIIHTGFISNNDVELWLSTSDLLILPYKVFKSSSGPLSWALSYNKPVIFSIPLKEYKKSDDFAYALKKSDLTDSDIFFDLNAKSLANLIQNLKIGQLKKFTKNLAETRSEKTVSTKLLNIFNPANNKKINNNAKSLLLKALRLAIR</sequence>
<keyword evidence="2" id="KW-0472">Membrane</keyword>
<gene>
    <name evidence="4" type="ORF">A3A74_00415</name>
</gene>
<name>A0A1F7I7M7_9BACT</name>
<feature type="domain" description="Glycosyl transferase family 1" evidence="3">
    <location>
        <begin position="230"/>
        <end position="347"/>
    </location>
</feature>
<proteinExistence type="predicted"/>
<dbReference type="PANTHER" id="PTHR46401:SF2">
    <property type="entry name" value="GLYCOSYLTRANSFERASE WBBK-RELATED"/>
    <property type="match status" value="1"/>
</dbReference>
<dbReference type="Pfam" id="PF00534">
    <property type="entry name" value="Glycos_transf_1"/>
    <property type="match status" value="1"/>
</dbReference>
<dbReference type="Proteomes" id="UP000179270">
    <property type="component" value="Unassembled WGS sequence"/>
</dbReference>
<dbReference type="GO" id="GO:0009103">
    <property type="term" value="P:lipopolysaccharide biosynthetic process"/>
    <property type="evidence" value="ECO:0007669"/>
    <property type="project" value="TreeGrafter"/>
</dbReference>
<evidence type="ECO:0000259" key="3">
    <source>
        <dbReference type="Pfam" id="PF00534"/>
    </source>
</evidence>
<reference evidence="4 5" key="1">
    <citation type="journal article" date="2016" name="Nat. Commun.">
        <title>Thousands of microbial genomes shed light on interconnected biogeochemical processes in an aquifer system.</title>
        <authorList>
            <person name="Anantharaman K."/>
            <person name="Brown C.T."/>
            <person name="Hug L.A."/>
            <person name="Sharon I."/>
            <person name="Castelle C.J."/>
            <person name="Probst A.J."/>
            <person name="Thomas B.C."/>
            <person name="Singh A."/>
            <person name="Wilkins M.J."/>
            <person name="Karaoz U."/>
            <person name="Brodie E.L."/>
            <person name="Williams K.H."/>
            <person name="Hubbard S.S."/>
            <person name="Banfield J.F."/>
        </authorList>
    </citation>
    <scope>NUCLEOTIDE SEQUENCE [LARGE SCALE GENOMIC DNA]</scope>
</reference>
<comment type="caution">
    <text evidence="4">The sequence shown here is derived from an EMBL/GenBank/DDBJ whole genome shotgun (WGS) entry which is preliminary data.</text>
</comment>
<organism evidence="4 5">
    <name type="scientific">Candidatus Roizmanbacteria bacterium RIFCSPLOWO2_01_FULL_35_13</name>
    <dbReference type="NCBI Taxonomy" id="1802055"/>
    <lineage>
        <taxon>Bacteria</taxon>
        <taxon>Candidatus Roizmaniibacteriota</taxon>
    </lineage>
</organism>
<dbReference type="STRING" id="1802055.A3A74_00415"/>
<dbReference type="SUPFAM" id="SSF53756">
    <property type="entry name" value="UDP-Glycosyltransferase/glycogen phosphorylase"/>
    <property type="match status" value="1"/>
</dbReference>